<reference evidence="7" key="2">
    <citation type="submission" date="2025-09" db="UniProtKB">
        <authorList>
            <consortium name="Ensembl"/>
        </authorList>
    </citation>
    <scope>IDENTIFICATION</scope>
</reference>
<dbReference type="InterPro" id="IPR002223">
    <property type="entry name" value="Kunitz_BPTI"/>
</dbReference>
<name>A0A8C2LG65_CRIGR</name>
<proteinExistence type="predicted"/>
<organism evidence="7 8">
    <name type="scientific">Cricetulus griseus</name>
    <name type="common">Chinese hamster</name>
    <name type="synonym">Cricetulus barabensis griseus</name>
    <dbReference type="NCBI Taxonomy" id="10029"/>
    <lineage>
        <taxon>Eukaryota</taxon>
        <taxon>Metazoa</taxon>
        <taxon>Chordata</taxon>
        <taxon>Craniata</taxon>
        <taxon>Vertebrata</taxon>
        <taxon>Euteleostomi</taxon>
        <taxon>Mammalia</taxon>
        <taxon>Eutheria</taxon>
        <taxon>Euarchontoglires</taxon>
        <taxon>Glires</taxon>
        <taxon>Rodentia</taxon>
        <taxon>Myomorpha</taxon>
        <taxon>Muroidea</taxon>
        <taxon>Cricetidae</taxon>
        <taxon>Cricetinae</taxon>
        <taxon>Cricetulus</taxon>
    </lineage>
</organism>
<evidence type="ECO:0000256" key="4">
    <source>
        <dbReference type="SAM" id="Phobius"/>
    </source>
</evidence>
<dbReference type="PROSITE" id="PS00280">
    <property type="entry name" value="BPTI_KUNITZ_1"/>
    <property type="match status" value="1"/>
</dbReference>
<dbReference type="Gene3D" id="4.10.410.10">
    <property type="entry name" value="Pancreatic trypsin inhibitor Kunitz domain"/>
    <property type="match status" value="1"/>
</dbReference>
<sequence>RPPACLLLPKMRLWGLLPFLVPFIFPWGIWEPELAEGFFVELCPRDRVKCEIEESSHCTRIRKCPDNRKCCMFACGKKCVDPTEDVCSLPQEPGPCMAYLPRWWYDIETNTCTQFIYGGCQGNLNSFQTEDVCAAICKRKPLSSWTR</sequence>
<dbReference type="PROSITE" id="PS51390">
    <property type="entry name" value="WAP"/>
    <property type="match status" value="1"/>
</dbReference>
<keyword evidence="4" id="KW-0472">Membrane</keyword>
<evidence type="ECO:0000256" key="1">
    <source>
        <dbReference type="ARBA" id="ARBA00022690"/>
    </source>
</evidence>
<dbReference type="InterPro" id="IPR020901">
    <property type="entry name" value="Prtase_inh_Kunz-CS"/>
</dbReference>
<evidence type="ECO:0000256" key="3">
    <source>
        <dbReference type="ARBA" id="ARBA00023157"/>
    </source>
</evidence>
<feature type="transmembrane region" description="Helical" evidence="4">
    <location>
        <begin position="12"/>
        <end position="30"/>
    </location>
</feature>
<dbReference type="InterPro" id="IPR036645">
    <property type="entry name" value="Elafin-like_sf"/>
</dbReference>
<dbReference type="PRINTS" id="PR00759">
    <property type="entry name" value="BASICPTASE"/>
</dbReference>
<keyword evidence="2" id="KW-0722">Serine protease inhibitor</keyword>
<dbReference type="SUPFAM" id="SSF57256">
    <property type="entry name" value="Elafin-like"/>
    <property type="match status" value="1"/>
</dbReference>
<dbReference type="InterPro" id="IPR051388">
    <property type="entry name" value="Serpin_venom_toxin"/>
</dbReference>
<dbReference type="SUPFAM" id="SSF57362">
    <property type="entry name" value="BPTI-like"/>
    <property type="match status" value="1"/>
</dbReference>
<dbReference type="GO" id="GO:0004867">
    <property type="term" value="F:serine-type endopeptidase inhibitor activity"/>
    <property type="evidence" value="ECO:0007669"/>
    <property type="project" value="UniProtKB-KW"/>
</dbReference>
<keyword evidence="3" id="KW-1015">Disulfide bond</keyword>
<dbReference type="GO" id="GO:0005615">
    <property type="term" value="C:extracellular space"/>
    <property type="evidence" value="ECO:0007669"/>
    <property type="project" value="TreeGrafter"/>
</dbReference>
<dbReference type="InterPro" id="IPR008197">
    <property type="entry name" value="WAP_dom"/>
</dbReference>
<keyword evidence="1" id="KW-0646">Protease inhibitor</keyword>
<feature type="domain" description="WAP" evidence="6">
    <location>
        <begin position="32"/>
        <end position="83"/>
    </location>
</feature>
<dbReference type="InterPro" id="IPR036880">
    <property type="entry name" value="Kunitz_BPTI_sf"/>
</dbReference>
<accession>A0A8C2LG65</accession>
<dbReference type="SMART" id="SM00131">
    <property type="entry name" value="KU"/>
    <property type="match status" value="1"/>
</dbReference>
<evidence type="ECO:0000256" key="2">
    <source>
        <dbReference type="ARBA" id="ARBA00022900"/>
    </source>
</evidence>
<dbReference type="PROSITE" id="PS50279">
    <property type="entry name" value="BPTI_KUNITZ_2"/>
    <property type="match status" value="1"/>
</dbReference>
<dbReference type="FunFam" id="4.10.410.10:FF:000015">
    <property type="entry name" value="WAP four-disulfide core domain 6A"/>
    <property type="match status" value="1"/>
</dbReference>
<dbReference type="Proteomes" id="UP000694386">
    <property type="component" value="Unplaced"/>
</dbReference>
<dbReference type="AlphaFoldDB" id="A0A8C2LG65"/>
<dbReference type="Pfam" id="PF00095">
    <property type="entry name" value="WAP"/>
    <property type="match status" value="1"/>
</dbReference>
<reference evidence="7" key="1">
    <citation type="submission" date="2025-08" db="UniProtKB">
        <authorList>
            <consortium name="Ensembl"/>
        </authorList>
    </citation>
    <scope>IDENTIFICATION</scope>
</reference>
<keyword evidence="4" id="KW-1133">Transmembrane helix</keyword>
<dbReference type="Gene3D" id="4.10.75.10">
    <property type="entry name" value="Elafin-like"/>
    <property type="match status" value="1"/>
</dbReference>
<dbReference type="PANTHER" id="PTHR46751:SF1">
    <property type="entry name" value="WAP FOUR-DISULFIDE CORE DOMAIN PROTEIN 6A"/>
    <property type="match status" value="1"/>
</dbReference>
<gene>
    <name evidence="7" type="primary">LOC100766705</name>
</gene>
<evidence type="ECO:0000313" key="8">
    <source>
        <dbReference type="Proteomes" id="UP000694386"/>
    </source>
</evidence>
<evidence type="ECO:0000259" key="6">
    <source>
        <dbReference type="PROSITE" id="PS51390"/>
    </source>
</evidence>
<protein>
    <submittedName>
        <fullName evidence="7">WAP four-disulfide core domain 6B</fullName>
    </submittedName>
</protein>
<dbReference type="CDD" id="cd22611">
    <property type="entry name" value="Kunitz_eppin"/>
    <property type="match status" value="1"/>
</dbReference>
<dbReference type="Pfam" id="PF00014">
    <property type="entry name" value="Kunitz_BPTI"/>
    <property type="match status" value="1"/>
</dbReference>
<dbReference type="PANTHER" id="PTHR46751">
    <property type="entry name" value="EPPIN"/>
    <property type="match status" value="1"/>
</dbReference>
<evidence type="ECO:0000259" key="5">
    <source>
        <dbReference type="PROSITE" id="PS50279"/>
    </source>
</evidence>
<feature type="domain" description="BPTI/Kunitz inhibitor" evidence="5">
    <location>
        <begin position="87"/>
        <end position="137"/>
    </location>
</feature>
<keyword evidence="4" id="KW-0812">Transmembrane</keyword>
<dbReference type="Ensembl" id="ENSCGRT00001005497.1">
    <property type="protein sequence ID" value="ENSCGRP00001003755.1"/>
    <property type="gene ID" value="ENSCGRG00001004631.1"/>
</dbReference>
<evidence type="ECO:0000313" key="7">
    <source>
        <dbReference type="Ensembl" id="ENSCGRP00001003755.1"/>
    </source>
</evidence>